<accession>A0ABV6ZVH5</accession>
<feature type="domain" description="Beta-lactamase-related" evidence="3">
    <location>
        <begin position="63"/>
        <end position="387"/>
    </location>
</feature>
<reference evidence="5" key="1">
    <citation type="journal article" date="2019" name="Int. J. Syst. Evol. Microbiol.">
        <title>The Global Catalogue of Microorganisms (GCM) 10K type strain sequencing project: providing services to taxonomists for standard genome sequencing and annotation.</title>
        <authorList>
            <consortium name="The Broad Institute Genomics Platform"/>
            <consortium name="The Broad Institute Genome Sequencing Center for Infectious Disease"/>
            <person name="Wu L."/>
            <person name="Ma J."/>
        </authorList>
    </citation>
    <scope>NUCLEOTIDE SEQUENCE [LARGE SCALE GENOMIC DNA]</scope>
    <source>
        <strain evidence="5">KCTC 52487</strain>
    </source>
</reference>
<feature type="signal peptide" evidence="2">
    <location>
        <begin position="1"/>
        <end position="24"/>
    </location>
</feature>
<dbReference type="Proteomes" id="UP001595379">
    <property type="component" value="Unassembled WGS sequence"/>
</dbReference>
<dbReference type="RefSeq" id="WP_343165012.1">
    <property type="nucleotide sequence ID" value="NZ_JBHRSV010000002.1"/>
</dbReference>
<proteinExistence type="predicted"/>
<protein>
    <submittedName>
        <fullName evidence="4">Serine hydrolase domain-containing protein</fullName>
        <ecNumber evidence="4">3.-.-.-</ecNumber>
    </submittedName>
</protein>
<sequence length="416" mass="45311">MFSRCVLGVAAAVWACGTAGAQHAAQVIASGPLTTASSAVYLSPAEIDAFSGLPRETIYLDAFRERLDQVMARQETVGLAVAVLEHGEPVLVYVGGEEAAGSGRPIRRDTLFRAASVSKGMSATLLALLEHEGRLDLSQPVPNELLPLPRGQQANALQLLSMRTGLPSHAMDRQMEGGQNVSLLRQRLDTLRPACAPGECYTYQNVAYASLEVIAAQAAGLDFSTALRAYLFDRVGMHTATVGAAAMRASDSWARPHRRRDRDDDGNPLPGDPDTVYDSVPAAASVNVSIDDMIAWAQAQLGTSGLLPQSVLDRVHTPQGETPSQTRRLYRLSERIDNTWYALGWRVYDWNGQTLLTHSGYLSGYGAQIYMEPETGFAYVGLWNMDGDAPWWLFPTLMDLRMVDGPADWLDQLDED</sequence>
<dbReference type="EC" id="3.-.-.-" evidence="4"/>
<name>A0ABV6ZVH5_9PROT</name>
<feature type="chain" id="PRO_5045298088" evidence="2">
    <location>
        <begin position="25"/>
        <end position="416"/>
    </location>
</feature>
<organism evidence="4 5">
    <name type="scientific">Hyphobacterium vulgare</name>
    <dbReference type="NCBI Taxonomy" id="1736751"/>
    <lineage>
        <taxon>Bacteria</taxon>
        <taxon>Pseudomonadati</taxon>
        <taxon>Pseudomonadota</taxon>
        <taxon>Alphaproteobacteria</taxon>
        <taxon>Maricaulales</taxon>
        <taxon>Maricaulaceae</taxon>
        <taxon>Hyphobacterium</taxon>
    </lineage>
</organism>
<dbReference type="Pfam" id="PF00144">
    <property type="entry name" value="Beta-lactamase"/>
    <property type="match status" value="1"/>
</dbReference>
<keyword evidence="2" id="KW-0732">Signal</keyword>
<dbReference type="GO" id="GO:0016787">
    <property type="term" value="F:hydrolase activity"/>
    <property type="evidence" value="ECO:0007669"/>
    <property type="project" value="UniProtKB-KW"/>
</dbReference>
<keyword evidence="4" id="KW-0378">Hydrolase</keyword>
<dbReference type="Gene3D" id="3.40.710.10">
    <property type="entry name" value="DD-peptidase/beta-lactamase superfamily"/>
    <property type="match status" value="1"/>
</dbReference>
<evidence type="ECO:0000256" key="1">
    <source>
        <dbReference type="SAM" id="MobiDB-lite"/>
    </source>
</evidence>
<dbReference type="InterPro" id="IPR050491">
    <property type="entry name" value="AmpC-like"/>
</dbReference>
<evidence type="ECO:0000256" key="2">
    <source>
        <dbReference type="SAM" id="SignalP"/>
    </source>
</evidence>
<evidence type="ECO:0000259" key="3">
    <source>
        <dbReference type="Pfam" id="PF00144"/>
    </source>
</evidence>
<dbReference type="EMBL" id="JBHRSV010000002">
    <property type="protein sequence ID" value="MFC2925363.1"/>
    <property type="molecule type" value="Genomic_DNA"/>
</dbReference>
<evidence type="ECO:0000313" key="5">
    <source>
        <dbReference type="Proteomes" id="UP001595379"/>
    </source>
</evidence>
<dbReference type="InterPro" id="IPR001466">
    <property type="entry name" value="Beta-lactam-related"/>
</dbReference>
<dbReference type="PANTHER" id="PTHR46825">
    <property type="entry name" value="D-ALANYL-D-ALANINE-CARBOXYPEPTIDASE/ENDOPEPTIDASE AMPH"/>
    <property type="match status" value="1"/>
</dbReference>
<dbReference type="SUPFAM" id="SSF56601">
    <property type="entry name" value="beta-lactamase/transpeptidase-like"/>
    <property type="match status" value="1"/>
</dbReference>
<comment type="caution">
    <text evidence="4">The sequence shown here is derived from an EMBL/GenBank/DDBJ whole genome shotgun (WGS) entry which is preliminary data.</text>
</comment>
<feature type="region of interest" description="Disordered" evidence="1">
    <location>
        <begin position="248"/>
        <end position="277"/>
    </location>
</feature>
<evidence type="ECO:0000313" key="4">
    <source>
        <dbReference type="EMBL" id="MFC2925363.1"/>
    </source>
</evidence>
<keyword evidence="5" id="KW-1185">Reference proteome</keyword>
<dbReference type="PANTHER" id="PTHR46825:SF15">
    <property type="entry name" value="BETA-LACTAMASE-RELATED DOMAIN-CONTAINING PROTEIN"/>
    <property type="match status" value="1"/>
</dbReference>
<gene>
    <name evidence="4" type="ORF">ACFOOR_04515</name>
</gene>
<dbReference type="InterPro" id="IPR012338">
    <property type="entry name" value="Beta-lactam/transpept-like"/>
</dbReference>